<dbReference type="GO" id="GO:0004252">
    <property type="term" value="F:serine-type endopeptidase activity"/>
    <property type="evidence" value="ECO:0007669"/>
    <property type="project" value="InterPro"/>
</dbReference>
<comment type="catalytic activity">
    <reaction evidence="1">
        <text>Cleavage of hydrophobic, N-terminal signal or leader sequences from secreted and periplasmic proteins.</text>
        <dbReference type="EC" id="3.4.21.89"/>
    </reaction>
</comment>
<dbReference type="GO" id="GO:0009003">
    <property type="term" value="F:signal peptidase activity"/>
    <property type="evidence" value="ECO:0007669"/>
    <property type="project" value="UniProtKB-EC"/>
</dbReference>
<dbReference type="Gene3D" id="2.10.109.10">
    <property type="entry name" value="Umud Fragment, subunit A"/>
    <property type="match status" value="1"/>
</dbReference>
<dbReference type="SUPFAM" id="SSF51306">
    <property type="entry name" value="LexA/Signal peptidase"/>
    <property type="match status" value="1"/>
</dbReference>
<dbReference type="EMBL" id="UOFB01000102">
    <property type="protein sequence ID" value="VAW45848.1"/>
    <property type="molecule type" value="Genomic_DNA"/>
</dbReference>
<dbReference type="GO" id="GO:0016020">
    <property type="term" value="C:membrane"/>
    <property type="evidence" value="ECO:0007669"/>
    <property type="project" value="InterPro"/>
</dbReference>
<dbReference type="PROSITE" id="PS00501">
    <property type="entry name" value="SPASE_I_1"/>
    <property type="match status" value="1"/>
</dbReference>
<name>A0A3B0VQB5_9ZZZZ</name>
<dbReference type="InterPro" id="IPR036286">
    <property type="entry name" value="LexA/Signal_pep-like_sf"/>
</dbReference>
<dbReference type="Pfam" id="PF10502">
    <property type="entry name" value="Peptidase_S26"/>
    <property type="match status" value="1"/>
</dbReference>
<dbReference type="AlphaFoldDB" id="A0A3B0VQB5"/>
<dbReference type="EC" id="3.4.21.89" evidence="3"/>
<accession>A0A3B0VQB5</accession>
<dbReference type="NCBIfam" id="TIGR02227">
    <property type="entry name" value="sigpep_I_bact"/>
    <property type="match status" value="1"/>
</dbReference>
<dbReference type="GO" id="GO:0006465">
    <property type="term" value="P:signal peptide processing"/>
    <property type="evidence" value="ECO:0007669"/>
    <property type="project" value="InterPro"/>
</dbReference>
<keyword evidence="6" id="KW-1133">Transmembrane helix</keyword>
<evidence type="ECO:0000256" key="2">
    <source>
        <dbReference type="ARBA" id="ARBA00009370"/>
    </source>
</evidence>
<protein>
    <recommendedName>
        <fullName evidence="3">signal peptidase I</fullName>
        <ecNumber evidence="3">3.4.21.89</ecNumber>
    </recommendedName>
</protein>
<feature type="transmembrane region" description="Helical" evidence="6">
    <location>
        <begin position="44"/>
        <end position="62"/>
    </location>
</feature>
<dbReference type="InterPro" id="IPR019758">
    <property type="entry name" value="Pept_S26A_signal_pept_1_CS"/>
</dbReference>
<keyword evidence="5 8" id="KW-0378">Hydrolase</keyword>
<dbReference type="CDD" id="cd06530">
    <property type="entry name" value="S26_SPase_I"/>
    <property type="match status" value="1"/>
</dbReference>
<organism evidence="8">
    <name type="scientific">hydrothermal vent metagenome</name>
    <dbReference type="NCBI Taxonomy" id="652676"/>
    <lineage>
        <taxon>unclassified sequences</taxon>
        <taxon>metagenomes</taxon>
        <taxon>ecological metagenomes</taxon>
    </lineage>
</organism>
<keyword evidence="6" id="KW-0472">Membrane</keyword>
<dbReference type="PROSITE" id="PS00760">
    <property type="entry name" value="SPASE_I_2"/>
    <property type="match status" value="1"/>
</dbReference>
<evidence type="ECO:0000256" key="4">
    <source>
        <dbReference type="ARBA" id="ARBA00022670"/>
    </source>
</evidence>
<comment type="similarity">
    <text evidence="2">Belongs to the peptidase S26 family.</text>
</comment>
<dbReference type="InterPro" id="IPR019757">
    <property type="entry name" value="Pept_S26A_signal_pept_1_Lys-AS"/>
</dbReference>
<evidence type="ECO:0000259" key="7">
    <source>
        <dbReference type="Pfam" id="PF10502"/>
    </source>
</evidence>
<evidence type="ECO:0000256" key="6">
    <source>
        <dbReference type="SAM" id="Phobius"/>
    </source>
</evidence>
<evidence type="ECO:0000256" key="1">
    <source>
        <dbReference type="ARBA" id="ARBA00000677"/>
    </source>
</evidence>
<sequence length="256" mass="28828">MSFELILVIVTAVSGVIAYVDHIIWRPKRLKAVVAAKEPIIVEYARSLFPIFLIVLVLRSFIIEPFKIPSSSMYPTLQIGDFIVVNKFAYGIKLPVIQTTVIPVGTPERGDVVVFKFPNDPTVDYIKRVVGIPGDEISYLNRNLFINGERVKTELIGKYRGSDSGSIMSGASLVKEFFLDEHSHQILLDMDKKSLDLSSIKVPEGQYFVMGDNRDHSNDSRFWGFVPAKNLKGKAFGIWMNWDNGINFNRIGKGIE</sequence>
<dbReference type="PANTHER" id="PTHR43390:SF1">
    <property type="entry name" value="CHLOROPLAST PROCESSING PEPTIDASE"/>
    <property type="match status" value="1"/>
</dbReference>
<reference evidence="8" key="1">
    <citation type="submission" date="2018-06" db="EMBL/GenBank/DDBJ databases">
        <authorList>
            <person name="Zhirakovskaya E."/>
        </authorList>
    </citation>
    <scope>NUCLEOTIDE SEQUENCE</scope>
</reference>
<evidence type="ECO:0000256" key="3">
    <source>
        <dbReference type="ARBA" id="ARBA00013208"/>
    </source>
</evidence>
<keyword evidence="6" id="KW-0812">Transmembrane</keyword>
<dbReference type="InterPro" id="IPR000223">
    <property type="entry name" value="Pept_S26A_signal_pept_1"/>
</dbReference>
<dbReference type="PRINTS" id="PR00727">
    <property type="entry name" value="LEADERPTASE"/>
</dbReference>
<feature type="domain" description="Peptidase S26" evidence="7">
    <location>
        <begin position="42"/>
        <end position="239"/>
    </location>
</feature>
<dbReference type="InterPro" id="IPR019756">
    <property type="entry name" value="Pept_S26A_signal_pept_1_Ser-AS"/>
</dbReference>
<dbReference type="PANTHER" id="PTHR43390">
    <property type="entry name" value="SIGNAL PEPTIDASE I"/>
    <property type="match status" value="1"/>
</dbReference>
<keyword evidence="4" id="KW-0645">Protease</keyword>
<evidence type="ECO:0000256" key="5">
    <source>
        <dbReference type="ARBA" id="ARBA00022801"/>
    </source>
</evidence>
<feature type="transmembrane region" description="Helical" evidence="6">
    <location>
        <begin position="6"/>
        <end position="24"/>
    </location>
</feature>
<gene>
    <name evidence="8" type="ORF">MNBD_GAMMA04-144</name>
</gene>
<dbReference type="PROSITE" id="PS00761">
    <property type="entry name" value="SPASE_I_3"/>
    <property type="match status" value="1"/>
</dbReference>
<dbReference type="InterPro" id="IPR019533">
    <property type="entry name" value="Peptidase_S26"/>
</dbReference>
<proteinExistence type="inferred from homology"/>
<evidence type="ECO:0000313" key="8">
    <source>
        <dbReference type="EMBL" id="VAW45848.1"/>
    </source>
</evidence>